<reference evidence="2" key="2">
    <citation type="submission" date="2020-09" db="EMBL/GenBank/DDBJ databases">
        <authorList>
            <person name="Sun Q."/>
            <person name="Zhou Y."/>
        </authorList>
    </citation>
    <scope>NUCLEOTIDE SEQUENCE</scope>
    <source>
        <strain evidence="2">CGMCC 1.15371</strain>
    </source>
</reference>
<dbReference type="EMBL" id="BMIR01000014">
    <property type="protein sequence ID" value="GGE47558.1"/>
    <property type="molecule type" value="Genomic_DNA"/>
</dbReference>
<protein>
    <recommendedName>
        <fullName evidence="1">Siphovirus-type tail component RIFT-related domain-containing protein</fullName>
    </recommendedName>
</protein>
<sequence length="483" mass="54382">MLTFNNYDFKSIFGQKFRVSEITGRGPFGEENKNQIVPGIPGSYPMGSRRKERMIGVKFSLIADSKEDLRELVDRFNSLIYSDDEVPFGFDDEAATYFGKIDGDPDWSETKTGMAKGLITFKCSDPNKYGPELTQTINDPDGDADEIVTNEGSAETYPTFTATILKPTTFLQIVSPEAYMQVGQAVDVEGSTVQEYELLIDDDMSSLNGWGQSDFVTDGYALGTIETDGTRFYPTSFGAAQTPERWQGPALKKSLPEEVQDFEMNAAVRAENVGYETGMVEIYLLDAQNNQVARIHMADSWTAYAKNEGRVQLGSGDAARFPYVTNPPGQKTDWNNFYGILKLQRRGNRWWFYFARVDGDTRIQISDKHYIPPDGLYMDKVAQVQIAFRKWPNTNHSRMGVYALKFWKLNDVGEQQVPYIADVGDKIIFDHKRALITNNGDETFIQYKDFGASYFPIGKGSTQLAVNPPDAAKVDVNWRSAYK</sequence>
<dbReference type="InterPro" id="IPR006520">
    <property type="entry name" value="Dit_BPSPP_N"/>
</dbReference>
<evidence type="ECO:0000313" key="2">
    <source>
        <dbReference type="EMBL" id="GGE47558.1"/>
    </source>
</evidence>
<dbReference type="InterPro" id="IPR008841">
    <property type="entry name" value="Siphovirus-type_tail_N"/>
</dbReference>
<feature type="domain" description="Siphovirus-type tail component RIFT-related" evidence="1">
    <location>
        <begin position="19"/>
        <end position="123"/>
    </location>
</feature>
<organism evidence="2 3">
    <name type="scientific">Pullulanibacillus camelliae</name>
    <dbReference type="NCBI Taxonomy" id="1707096"/>
    <lineage>
        <taxon>Bacteria</taxon>
        <taxon>Bacillati</taxon>
        <taxon>Bacillota</taxon>
        <taxon>Bacilli</taxon>
        <taxon>Bacillales</taxon>
        <taxon>Sporolactobacillaceae</taxon>
        <taxon>Pullulanibacillus</taxon>
    </lineage>
</organism>
<reference evidence="2" key="1">
    <citation type="journal article" date="2014" name="Int. J. Syst. Evol. Microbiol.">
        <title>Complete genome sequence of Corynebacterium casei LMG S-19264T (=DSM 44701T), isolated from a smear-ripened cheese.</title>
        <authorList>
            <consortium name="US DOE Joint Genome Institute (JGI-PGF)"/>
            <person name="Walter F."/>
            <person name="Albersmeier A."/>
            <person name="Kalinowski J."/>
            <person name="Ruckert C."/>
        </authorList>
    </citation>
    <scope>NUCLEOTIDE SEQUENCE</scope>
    <source>
        <strain evidence="2">CGMCC 1.15371</strain>
    </source>
</reference>
<dbReference type="Pfam" id="PF05709">
    <property type="entry name" value="Sipho_tail"/>
    <property type="match status" value="1"/>
</dbReference>
<gene>
    <name evidence="2" type="ORF">GCM10011391_27970</name>
</gene>
<dbReference type="Proteomes" id="UP000628775">
    <property type="component" value="Unassembled WGS sequence"/>
</dbReference>
<comment type="caution">
    <text evidence="2">The sequence shown here is derived from an EMBL/GenBank/DDBJ whole genome shotgun (WGS) entry which is preliminary data.</text>
</comment>
<dbReference type="Gene3D" id="2.40.30.200">
    <property type="match status" value="1"/>
</dbReference>
<name>A0A8J2YJP4_9BACL</name>
<proteinExistence type="predicted"/>
<accession>A0A8J2YJP4</accession>
<evidence type="ECO:0000313" key="3">
    <source>
        <dbReference type="Proteomes" id="UP000628775"/>
    </source>
</evidence>
<dbReference type="AlphaFoldDB" id="A0A8J2YJP4"/>
<keyword evidence="3" id="KW-1185">Reference proteome</keyword>
<evidence type="ECO:0000259" key="1">
    <source>
        <dbReference type="Pfam" id="PF05709"/>
    </source>
</evidence>
<dbReference type="NCBIfam" id="TIGR01633">
    <property type="entry name" value="phi3626_gp14_N"/>
    <property type="match status" value="1"/>
</dbReference>